<evidence type="ECO:0000256" key="13">
    <source>
        <dbReference type="SAM" id="MobiDB-lite"/>
    </source>
</evidence>
<dbReference type="UniPathway" id="UPA00378"/>
<evidence type="ECO:0000256" key="10">
    <source>
        <dbReference type="ARBA" id="ARBA00023136"/>
    </source>
</evidence>
<comment type="caution">
    <text evidence="16">The sequence shown here is derived from an EMBL/GenBank/DDBJ whole genome shotgun (WGS) entry which is preliminary data.</text>
</comment>
<comment type="pathway">
    <text evidence="2">Protein modification; protein glycosylation.</text>
</comment>
<evidence type="ECO:0000313" key="16">
    <source>
        <dbReference type="EMBL" id="OQV18908.1"/>
    </source>
</evidence>
<keyword evidence="6 12" id="KW-0812">Transmembrane</keyword>
<evidence type="ECO:0000256" key="8">
    <source>
        <dbReference type="ARBA" id="ARBA00022989"/>
    </source>
</evidence>
<reference evidence="17" key="1">
    <citation type="submission" date="2017-01" db="EMBL/GenBank/DDBJ databases">
        <title>Comparative genomics of anhydrobiosis in the tardigrade Hypsibius dujardini.</title>
        <authorList>
            <person name="Yoshida Y."/>
            <person name="Koutsovoulos G."/>
            <person name="Laetsch D."/>
            <person name="Stevens L."/>
            <person name="Kumar S."/>
            <person name="Horikawa D."/>
            <person name="Ishino K."/>
            <person name="Komine S."/>
            <person name="Tomita M."/>
            <person name="Blaxter M."/>
            <person name="Arakawa K."/>
        </authorList>
    </citation>
    <scope>NUCLEOTIDE SEQUENCE [LARGE SCALE GENOMIC DNA]</scope>
    <source>
        <strain evidence="17">Z151</strain>
    </source>
</reference>
<keyword evidence="10 12" id="KW-0472">Membrane</keyword>
<keyword evidence="9 12" id="KW-0333">Golgi apparatus</keyword>
<dbReference type="OrthoDB" id="427096at2759"/>
<feature type="region of interest" description="Disordered" evidence="13">
    <location>
        <begin position="1"/>
        <end position="53"/>
    </location>
</feature>
<feature type="domain" description="Fucosyltransferase C-terminal" evidence="14">
    <location>
        <begin position="323"/>
        <end position="505"/>
    </location>
</feature>
<dbReference type="Pfam" id="PF17039">
    <property type="entry name" value="Glyco_tran_10_N"/>
    <property type="match status" value="1"/>
</dbReference>
<feature type="region of interest" description="Disordered" evidence="13">
    <location>
        <begin position="88"/>
        <end position="122"/>
    </location>
</feature>
<evidence type="ECO:0000256" key="9">
    <source>
        <dbReference type="ARBA" id="ARBA00023034"/>
    </source>
</evidence>
<keyword evidence="11" id="KW-0325">Glycoprotein</keyword>
<evidence type="ECO:0000259" key="14">
    <source>
        <dbReference type="Pfam" id="PF00852"/>
    </source>
</evidence>
<dbReference type="GO" id="GO:0032580">
    <property type="term" value="C:Golgi cisterna membrane"/>
    <property type="evidence" value="ECO:0007669"/>
    <property type="project" value="UniProtKB-SubCell"/>
</dbReference>
<dbReference type="Gene3D" id="3.40.50.11660">
    <property type="entry name" value="Glycosyl transferase family 10, C-terminal domain"/>
    <property type="match status" value="1"/>
</dbReference>
<dbReference type="SUPFAM" id="SSF53756">
    <property type="entry name" value="UDP-Glycosyltransferase/glycogen phosphorylase"/>
    <property type="match status" value="1"/>
</dbReference>
<organism evidence="16 17">
    <name type="scientific">Hypsibius exemplaris</name>
    <name type="common">Freshwater tardigrade</name>
    <dbReference type="NCBI Taxonomy" id="2072580"/>
    <lineage>
        <taxon>Eukaryota</taxon>
        <taxon>Metazoa</taxon>
        <taxon>Ecdysozoa</taxon>
        <taxon>Tardigrada</taxon>
        <taxon>Eutardigrada</taxon>
        <taxon>Parachela</taxon>
        <taxon>Hypsibioidea</taxon>
        <taxon>Hypsibiidae</taxon>
        <taxon>Hypsibius</taxon>
    </lineage>
</organism>
<gene>
    <name evidence="16" type="ORF">BV898_06970</name>
</gene>
<feature type="transmembrane region" description="Helical" evidence="12">
    <location>
        <begin position="130"/>
        <end position="149"/>
    </location>
</feature>
<feature type="domain" description="Fucosyltransferase N-terminal" evidence="15">
    <location>
        <begin position="167"/>
        <end position="291"/>
    </location>
</feature>
<dbReference type="InterPro" id="IPR001503">
    <property type="entry name" value="Glyco_trans_10"/>
</dbReference>
<dbReference type="EMBL" id="MTYJ01000044">
    <property type="protein sequence ID" value="OQV18908.1"/>
    <property type="molecule type" value="Genomic_DNA"/>
</dbReference>
<evidence type="ECO:0000313" key="17">
    <source>
        <dbReference type="Proteomes" id="UP000192578"/>
    </source>
</evidence>
<evidence type="ECO:0000256" key="1">
    <source>
        <dbReference type="ARBA" id="ARBA00004447"/>
    </source>
</evidence>
<evidence type="ECO:0000256" key="3">
    <source>
        <dbReference type="ARBA" id="ARBA00008919"/>
    </source>
</evidence>
<dbReference type="InterPro" id="IPR038577">
    <property type="entry name" value="GT10-like_C_sf"/>
</dbReference>
<evidence type="ECO:0000256" key="5">
    <source>
        <dbReference type="ARBA" id="ARBA00022679"/>
    </source>
</evidence>
<evidence type="ECO:0000256" key="2">
    <source>
        <dbReference type="ARBA" id="ARBA00004922"/>
    </source>
</evidence>
<feature type="compositionally biased region" description="Basic and acidic residues" evidence="13">
    <location>
        <begin position="1"/>
        <end position="14"/>
    </location>
</feature>
<dbReference type="PANTHER" id="PTHR48438:SF1">
    <property type="entry name" value="ALPHA-(1,3)-FUCOSYLTRANSFERASE C-RELATED"/>
    <property type="match status" value="1"/>
</dbReference>
<keyword evidence="5 12" id="KW-0808">Transferase</keyword>
<keyword evidence="17" id="KW-1185">Reference proteome</keyword>
<dbReference type="InterPro" id="IPR031481">
    <property type="entry name" value="Glyco_tran_10_N"/>
</dbReference>
<dbReference type="InterPro" id="IPR055270">
    <property type="entry name" value="Glyco_tran_10_C"/>
</dbReference>
<comment type="subcellular location">
    <subcellularLocation>
        <location evidence="1 12">Golgi apparatus</location>
        <location evidence="1 12">Golgi stack membrane</location>
        <topology evidence="1 12">Single-pass type II membrane protein</topology>
    </subcellularLocation>
</comment>
<name>A0A1W0WUM0_HYPEX</name>
<dbReference type="EC" id="2.4.1.-" evidence="12"/>
<dbReference type="AlphaFoldDB" id="A0A1W0WUM0"/>
<keyword evidence="4 12" id="KW-0328">Glycosyltransferase</keyword>
<keyword evidence="7" id="KW-0735">Signal-anchor</keyword>
<proteinExistence type="inferred from homology"/>
<evidence type="ECO:0000256" key="11">
    <source>
        <dbReference type="ARBA" id="ARBA00023180"/>
    </source>
</evidence>
<feature type="compositionally biased region" description="Polar residues" evidence="13">
    <location>
        <begin position="21"/>
        <end position="43"/>
    </location>
</feature>
<dbReference type="Pfam" id="PF00852">
    <property type="entry name" value="Glyco_transf_10"/>
    <property type="match status" value="1"/>
</dbReference>
<sequence>MRDPGDDEFWERNSRRPPNHWSLSNWISPVDTSGAINQSSYSHSAPRIDRRCQSSRDDNMIAYDVYGSSRHYGGGYRKLRSQSSLEFMPDGEDEEQGGSGQRRRSRSPEVKDKTNNGGGVAQHSRGICSGRIWCVLTLLVVVTCVYMLVQSRSFQRILHPAAVRQPPKLILIWDRNSRFLDVKPYREKKAIPRKGLQNAFAGCTCEVTSDAGAWRLADAIVINAFYLRRINDFTHFFPHRRTPSQLWVFHMLEPAQILTENRDKGFFDRLNGQFNLTMTYRLDSDVLATYGQIRRFYVDDQDHPGAKALAEAAAVPVFRDYAQDKKYLVAWFASNCGAKSGRMDYVRELQKHLPVDIYGDCGPLKCPNATYGDCGKMLNQNYKFYLSFESSVCQDYITEKFFNPLQQNVVPVVLGGGNYSAINAPANSYIDVRDYATVQDLADYLLYLDATPSAYNEYFDWKREWKVERSGVYTRNLCDLCGKLNEIAAPNAPYFHQIYPDMTKWWHGDAHCRRGRVVNGSWVS</sequence>
<dbReference type="Proteomes" id="UP000192578">
    <property type="component" value="Unassembled WGS sequence"/>
</dbReference>
<evidence type="ECO:0000256" key="12">
    <source>
        <dbReference type="RuleBase" id="RU003832"/>
    </source>
</evidence>
<evidence type="ECO:0000256" key="7">
    <source>
        <dbReference type="ARBA" id="ARBA00022968"/>
    </source>
</evidence>
<comment type="similarity">
    <text evidence="3 12">Belongs to the glycosyltransferase 10 family.</text>
</comment>
<keyword evidence="8 12" id="KW-1133">Transmembrane helix</keyword>
<protein>
    <recommendedName>
        <fullName evidence="12">Fucosyltransferase</fullName>
        <ecNumber evidence="12">2.4.1.-</ecNumber>
    </recommendedName>
</protein>
<evidence type="ECO:0000259" key="15">
    <source>
        <dbReference type="Pfam" id="PF17039"/>
    </source>
</evidence>
<dbReference type="FunFam" id="3.40.50.11660:FF:000004">
    <property type="entry name" value="Glycoprotein 3-alpha-L-fucosyltransferase A"/>
    <property type="match status" value="1"/>
</dbReference>
<dbReference type="PANTHER" id="PTHR48438">
    <property type="entry name" value="ALPHA-(1,3)-FUCOSYLTRANSFERASE C-RELATED"/>
    <property type="match status" value="1"/>
</dbReference>
<evidence type="ECO:0000256" key="6">
    <source>
        <dbReference type="ARBA" id="ARBA00022692"/>
    </source>
</evidence>
<accession>A0A1W0WUM0</accession>
<evidence type="ECO:0000256" key="4">
    <source>
        <dbReference type="ARBA" id="ARBA00022676"/>
    </source>
</evidence>
<dbReference type="GO" id="GO:0008417">
    <property type="term" value="F:fucosyltransferase activity"/>
    <property type="evidence" value="ECO:0007669"/>
    <property type="project" value="InterPro"/>
</dbReference>